<keyword evidence="1 3" id="KW-0560">Oxidoreductase</keyword>
<proteinExistence type="inferred from homology"/>
<comment type="similarity">
    <text evidence="1">Belongs to the iron/ascorbate-dependent oxidoreductase family.</text>
</comment>
<organism evidence="3 4">
    <name type="scientific">Nocardia carnea</name>
    <dbReference type="NCBI Taxonomy" id="37328"/>
    <lineage>
        <taxon>Bacteria</taxon>
        <taxon>Bacillati</taxon>
        <taxon>Actinomycetota</taxon>
        <taxon>Actinomycetes</taxon>
        <taxon>Mycobacteriales</taxon>
        <taxon>Nocardiaceae</taxon>
        <taxon>Nocardia</taxon>
    </lineage>
</organism>
<keyword evidence="4" id="KW-1185">Reference proteome</keyword>
<dbReference type="RefSeq" id="WP_051157765.1">
    <property type="nucleotide sequence ID" value="NZ_JBIRUQ010000001.1"/>
</dbReference>
<dbReference type="InterPro" id="IPR005123">
    <property type="entry name" value="Oxoglu/Fe-dep_dioxygenase_dom"/>
</dbReference>
<sequence>MTEALEAAAEADTAATGDPAEERFARLTTTTIQEFSADHLLQLLKGDVYAVRVRGVVAGPALDGLRGRFVGRDDHGPLGTDPQFRRIGYAFSEVAAGEESAYFDAAAEHRKRLRELAAPYAYPTDTIRTLLDEAWPAGTTLLTSQSRKFFAGVVRYQQAGVDLEPHTDNVQRNLPDEDDLGIRRQLSVNVYLDMPDRGGELEVWDSYPSEDDYRTLSGERAWGIDRDAVGEPALTVRPQVGEAIFIDPRRVHAVTPSHDRPRVTIGLFIGVRGRDEPLGVWS</sequence>
<evidence type="ECO:0000313" key="3">
    <source>
        <dbReference type="EMBL" id="MFI1459399.1"/>
    </source>
</evidence>
<name>A0ABW7THX6_9NOCA</name>
<dbReference type="PROSITE" id="PS51471">
    <property type="entry name" value="FE2OG_OXY"/>
    <property type="match status" value="1"/>
</dbReference>
<dbReference type="Gene3D" id="2.60.120.620">
    <property type="entry name" value="q2cbj1_9rhob like domain"/>
    <property type="match status" value="1"/>
</dbReference>
<gene>
    <name evidence="3" type="ORF">ACH4WX_01610</name>
</gene>
<keyword evidence="1" id="KW-0479">Metal-binding</keyword>
<protein>
    <submittedName>
        <fullName evidence="3">2OG-Fe(II) oxygenase</fullName>
        <ecNumber evidence="3">1.14.11.-</ecNumber>
    </submittedName>
</protein>
<reference evidence="3 4" key="1">
    <citation type="submission" date="2024-10" db="EMBL/GenBank/DDBJ databases">
        <title>The Natural Products Discovery Center: Release of the First 8490 Sequenced Strains for Exploring Actinobacteria Biosynthetic Diversity.</title>
        <authorList>
            <person name="Kalkreuter E."/>
            <person name="Kautsar S.A."/>
            <person name="Yang D."/>
            <person name="Bader C.D."/>
            <person name="Teijaro C.N."/>
            <person name="Fluegel L."/>
            <person name="Davis C.M."/>
            <person name="Simpson J.R."/>
            <person name="Lauterbach L."/>
            <person name="Steele A.D."/>
            <person name="Gui C."/>
            <person name="Meng S."/>
            <person name="Li G."/>
            <person name="Viehrig K."/>
            <person name="Ye F."/>
            <person name="Su P."/>
            <person name="Kiefer A.F."/>
            <person name="Nichols A."/>
            <person name="Cepeda A.J."/>
            <person name="Yan W."/>
            <person name="Fan B."/>
            <person name="Jiang Y."/>
            <person name="Adhikari A."/>
            <person name="Zheng C.-J."/>
            <person name="Schuster L."/>
            <person name="Cowan T.M."/>
            <person name="Smanski M.J."/>
            <person name="Chevrette M.G."/>
            <person name="De Carvalho L.P.S."/>
            <person name="Shen B."/>
        </authorList>
    </citation>
    <scope>NUCLEOTIDE SEQUENCE [LARGE SCALE GENOMIC DNA]</scope>
    <source>
        <strain evidence="3 4">NPDC020568</strain>
    </source>
</reference>
<dbReference type="EC" id="1.14.11.-" evidence="3"/>
<keyword evidence="1" id="KW-0408">Iron</keyword>
<dbReference type="GeneID" id="93506345"/>
<dbReference type="GO" id="GO:0016491">
    <property type="term" value="F:oxidoreductase activity"/>
    <property type="evidence" value="ECO:0007669"/>
    <property type="project" value="UniProtKB-KW"/>
</dbReference>
<accession>A0ABW7THX6</accession>
<evidence type="ECO:0000313" key="4">
    <source>
        <dbReference type="Proteomes" id="UP001611263"/>
    </source>
</evidence>
<feature type="domain" description="Fe2OG dioxygenase" evidence="2">
    <location>
        <begin position="147"/>
        <end position="271"/>
    </location>
</feature>
<comment type="caution">
    <text evidence="3">The sequence shown here is derived from an EMBL/GenBank/DDBJ whole genome shotgun (WGS) entry which is preliminary data.</text>
</comment>
<dbReference type="Proteomes" id="UP001611263">
    <property type="component" value="Unassembled WGS sequence"/>
</dbReference>
<evidence type="ECO:0000256" key="1">
    <source>
        <dbReference type="RuleBase" id="RU003682"/>
    </source>
</evidence>
<dbReference type="EMBL" id="JBIRUQ010000001">
    <property type="protein sequence ID" value="MFI1459399.1"/>
    <property type="molecule type" value="Genomic_DNA"/>
</dbReference>
<dbReference type="Pfam" id="PF13640">
    <property type="entry name" value="2OG-FeII_Oxy_3"/>
    <property type="match status" value="1"/>
</dbReference>
<evidence type="ECO:0000259" key="2">
    <source>
        <dbReference type="PROSITE" id="PS51471"/>
    </source>
</evidence>
<dbReference type="InterPro" id="IPR044862">
    <property type="entry name" value="Pro_4_hyd_alph_FE2OG_OXY"/>
</dbReference>